<name>A0A383BC55_9ZZZZ</name>
<dbReference type="Gene3D" id="6.20.50.110">
    <property type="entry name" value="Methyltransferase, zinc-binding domain"/>
    <property type="match status" value="1"/>
</dbReference>
<dbReference type="InterPro" id="IPR038576">
    <property type="entry name" value="Methyltransf_Zn-bd_dom_put_sf"/>
</dbReference>
<reference evidence="2" key="1">
    <citation type="submission" date="2018-05" db="EMBL/GenBank/DDBJ databases">
        <authorList>
            <person name="Lanie J.A."/>
            <person name="Ng W.-L."/>
            <person name="Kazmierczak K.M."/>
            <person name="Andrzejewski T.M."/>
            <person name="Davidsen T.M."/>
            <person name="Wayne K.J."/>
            <person name="Tettelin H."/>
            <person name="Glass J.I."/>
            <person name="Rusch D."/>
            <person name="Podicherti R."/>
            <person name="Tsui H.-C.T."/>
            <person name="Winkler M.E."/>
        </authorList>
    </citation>
    <scope>NUCLEOTIDE SEQUENCE</scope>
</reference>
<feature type="non-terminal residue" evidence="2">
    <location>
        <position position="1"/>
    </location>
</feature>
<gene>
    <name evidence="2" type="ORF">METZ01_LOCUS470318</name>
</gene>
<sequence length="92" mass="10301">VIDPISFCRGCVSTEVNDVLELRPVPIGDCFSVNTNNAQTYPIGLALCAHCGLVQLSHRVDSSIVFERYFSESFPLTENLVLERKRIPGFER</sequence>
<feature type="domain" description="Methyltransferase putative zinc binding" evidence="1">
    <location>
        <begin position="8"/>
        <end position="66"/>
    </location>
</feature>
<dbReference type="Pfam" id="PF08421">
    <property type="entry name" value="Methyltransf_13"/>
    <property type="match status" value="1"/>
</dbReference>
<protein>
    <recommendedName>
        <fullName evidence="1">Methyltransferase putative zinc binding domain-containing protein</fullName>
    </recommendedName>
</protein>
<dbReference type="EMBL" id="UINC01199168">
    <property type="protein sequence ID" value="SVE17464.1"/>
    <property type="molecule type" value="Genomic_DNA"/>
</dbReference>
<accession>A0A383BC55</accession>
<proteinExistence type="predicted"/>
<evidence type="ECO:0000313" key="2">
    <source>
        <dbReference type="EMBL" id="SVE17464.1"/>
    </source>
</evidence>
<dbReference type="AlphaFoldDB" id="A0A383BC55"/>
<feature type="non-terminal residue" evidence="2">
    <location>
        <position position="92"/>
    </location>
</feature>
<dbReference type="InterPro" id="IPR013630">
    <property type="entry name" value="Methyltransf_Zn-bd_dom_put"/>
</dbReference>
<organism evidence="2">
    <name type="scientific">marine metagenome</name>
    <dbReference type="NCBI Taxonomy" id="408172"/>
    <lineage>
        <taxon>unclassified sequences</taxon>
        <taxon>metagenomes</taxon>
        <taxon>ecological metagenomes</taxon>
    </lineage>
</organism>
<evidence type="ECO:0000259" key="1">
    <source>
        <dbReference type="Pfam" id="PF08421"/>
    </source>
</evidence>